<name>A0A7W3IXP0_9ACTN</name>
<reference evidence="1 2" key="1">
    <citation type="submission" date="2020-07" db="EMBL/GenBank/DDBJ databases">
        <title>Sequencing the genomes of 1000 actinobacteria strains.</title>
        <authorList>
            <person name="Klenk H.-P."/>
        </authorList>
    </citation>
    <scope>NUCLEOTIDE SEQUENCE [LARGE SCALE GENOMIC DNA]</scope>
    <source>
        <strain evidence="1 2">DSM 21349</strain>
    </source>
</reference>
<gene>
    <name evidence="1" type="ORF">FB382_000824</name>
</gene>
<evidence type="ECO:0000313" key="1">
    <source>
        <dbReference type="EMBL" id="MBA8802533.1"/>
    </source>
</evidence>
<accession>A0A7W3IXP0</accession>
<evidence type="ECO:0000313" key="2">
    <source>
        <dbReference type="Proteomes" id="UP000580910"/>
    </source>
</evidence>
<dbReference type="Proteomes" id="UP000580910">
    <property type="component" value="Unassembled WGS sequence"/>
</dbReference>
<dbReference type="AlphaFoldDB" id="A0A7W3IXP0"/>
<organism evidence="1 2">
    <name type="scientific">Nocardioides ginsengisegetis</name>
    <dbReference type="NCBI Taxonomy" id="661491"/>
    <lineage>
        <taxon>Bacteria</taxon>
        <taxon>Bacillati</taxon>
        <taxon>Actinomycetota</taxon>
        <taxon>Actinomycetes</taxon>
        <taxon>Propionibacteriales</taxon>
        <taxon>Nocardioidaceae</taxon>
        <taxon>Nocardioides</taxon>
    </lineage>
</organism>
<sequence length="202" mass="21057">MQTTRLSLHAVAELLLAGPQHVVSGTIRLRVTPGGFGTVAEPSVRVEGTSLVVGGWAVPLDGRTIAEVGAGAGVVPHSLDDVYSGGWGLTAEHPLRLDPAAAAEIAEGFRAGAEAMTAFAPDLDRVLWPEHFDLGITRDEVNYGVSPGDDFLGVPYAYVGPWRPDQHTGPFWNAPFGAAHPLSEIPDLAAFFAEGAALAAQG</sequence>
<dbReference type="EMBL" id="JACGXA010000001">
    <property type="protein sequence ID" value="MBA8802533.1"/>
    <property type="molecule type" value="Genomic_DNA"/>
</dbReference>
<comment type="caution">
    <text evidence="1">The sequence shown here is derived from an EMBL/GenBank/DDBJ whole genome shotgun (WGS) entry which is preliminary data.</text>
</comment>
<proteinExistence type="predicted"/>
<keyword evidence="2" id="KW-1185">Reference proteome</keyword>
<protein>
    <submittedName>
        <fullName evidence="1">Uncharacterized protein</fullName>
    </submittedName>
</protein>
<dbReference type="RefSeq" id="WP_182537039.1">
    <property type="nucleotide sequence ID" value="NZ_JACGXA010000001.1"/>
</dbReference>